<dbReference type="Gene3D" id="2.60.120.600">
    <property type="entry name" value="Domain of unknown function DUF1214, C-terminal domain"/>
    <property type="match status" value="1"/>
</dbReference>
<dbReference type="PANTHER" id="PTHR36509">
    <property type="entry name" value="BLL3101 PROTEIN"/>
    <property type="match status" value="1"/>
</dbReference>
<dbReference type="SUPFAM" id="SSF160935">
    <property type="entry name" value="VPA0735-like"/>
    <property type="match status" value="1"/>
</dbReference>
<gene>
    <name evidence="3" type="ORF">OUY22_18645</name>
</gene>
<evidence type="ECO:0000259" key="2">
    <source>
        <dbReference type="Pfam" id="PF06863"/>
    </source>
</evidence>
<feature type="domain" description="DUF1214" evidence="1">
    <location>
        <begin position="307"/>
        <end position="414"/>
    </location>
</feature>
<dbReference type="RefSeq" id="WP_270156288.1">
    <property type="nucleotide sequence ID" value="NZ_JAPNNL010000070.1"/>
</dbReference>
<evidence type="ECO:0000313" key="4">
    <source>
        <dbReference type="Proteomes" id="UP001144036"/>
    </source>
</evidence>
<feature type="domain" description="DUF1254" evidence="2">
    <location>
        <begin position="45"/>
        <end position="173"/>
    </location>
</feature>
<name>A0ABT4SE26_9ACTN</name>
<dbReference type="Gene3D" id="2.60.40.1610">
    <property type="entry name" value="Domain of unknown function DUF1254"/>
    <property type="match status" value="1"/>
</dbReference>
<evidence type="ECO:0000259" key="1">
    <source>
        <dbReference type="Pfam" id="PF06742"/>
    </source>
</evidence>
<sequence>MSSPLWHRPNAADPRVTAAKNAFLAGFPLVTTMRIMQGMAQRLGVNRMWASRRLSGPDSRAIVAPNLDTVYALAVLDLRAGPLTLTLPAIPDRYHSVQLLDAWMGGFGLLGTRTTGGGGGSWAILPPGHSGPVPGGLEPLWCPTGHAFLLCRVRALDAADAAEAGALATRIELRAPARTPGGMPLPPPAGRAHDTGRNGLGFFDELCAALPANPPVTAEQRRALDAVAGLGVAAGRRPSAELDEPGRTVLAEAVAEGMRELEPPADAPHTVNGWTANLGLGTRETSGGLRERAMVARYFWGPVPAEEAIYPRTSTTADGLPLDGSKRYRIRFPKDGLPPVDAFWSLTAYGPDMFLVPNSRGRYSISGDDPGLVTAEDGSLDLYLSHHPPAGPETNWLPVPDGRFNLILRLYLPRRPVLDGAYAYPPVTVLDHRPRL</sequence>
<reference evidence="3" key="1">
    <citation type="submission" date="2022-11" db="EMBL/GenBank/DDBJ databases">
        <title>Nonomuraea corallina sp. nov., a new species of the genus Nonomuraea isolated from sea side sediment in Thai sea.</title>
        <authorList>
            <person name="Ngamcharungchit C."/>
            <person name="Matsumoto A."/>
            <person name="Suriyachadkun C."/>
            <person name="Panbangred W."/>
            <person name="Inahashi Y."/>
            <person name="Intra B."/>
        </authorList>
    </citation>
    <scope>NUCLEOTIDE SEQUENCE</scope>
    <source>
        <strain evidence="3">MCN248</strain>
    </source>
</reference>
<proteinExistence type="predicted"/>
<dbReference type="EMBL" id="JAPNNL010000070">
    <property type="protein sequence ID" value="MDA0635446.1"/>
    <property type="molecule type" value="Genomic_DNA"/>
</dbReference>
<dbReference type="Pfam" id="PF06863">
    <property type="entry name" value="DUF1254"/>
    <property type="match status" value="1"/>
</dbReference>
<dbReference type="Proteomes" id="UP001144036">
    <property type="component" value="Unassembled WGS sequence"/>
</dbReference>
<keyword evidence="4" id="KW-1185">Reference proteome</keyword>
<dbReference type="InterPro" id="IPR010679">
    <property type="entry name" value="DUF1254"/>
</dbReference>
<organism evidence="3 4">
    <name type="scientific">Nonomuraea corallina</name>
    <dbReference type="NCBI Taxonomy" id="2989783"/>
    <lineage>
        <taxon>Bacteria</taxon>
        <taxon>Bacillati</taxon>
        <taxon>Actinomycetota</taxon>
        <taxon>Actinomycetes</taxon>
        <taxon>Streptosporangiales</taxon>
        <taxon>Streptosporangiaceae</taxon>
        <taxon>Nonomuraea</taxon>
    </lineage>
</organism>
<dbReference type="InterPro" id="IPR010621">
    <property type="entry name" value="DUF1214"/>
</dbReference>
<dbReference type="InterPro" id="IPR037050">
    <property type="entry name" value="DUF1254_sf"/>
</dbReference>
<evidence type="ECO:0000313" key="3">
    <source>
        <dbReference type="EMBL" id="MDA0635446.1"/>
    </source>
</evidence>
<dbReference type="Pfam" id="PF06742">
    <property type="entry name" value="DUF1214"/>
    <property type="match status" value="1"/>
</dbReference>
<comment type="caution">
    <text evidence="3">The sequence shown here is derived from an EMBL/GenBank/DDBJ whole genome shotgun (WGS) entry which is preliminary data.</text>
</comment>
<protein>
    <submittedName>
        <fullName evidence="3">DUF1214 domain-containing protein</fullName>
    </submittedName>
</protein>
<accession>A0ABT4SE26</accession>
<dbReference type="InterPro" id="IPR037049">
    <property type="entry name" value="DUF1214_C_sf"/>
</dbReference>
<dbReference type="PANTHER" id="PTHR36509:SF2">
    <property type="entry name" value="BLL3101 PROTEIN"/>
    <property type="match status" value="1"/>
</dbReference>